<dbReference type="FunFam" id="1.20.1250.20:FF:000065">
    <property type="entry name" value="Putative MFS pantothenate transporter"/>
    <property type="match status" value="1"/>
</dbReference>
<feature type="transmembrane region" description="Helical" evidence="8">
    <location>
        <begin position="222"/>
        <end position="244"/>
    </location>
</feature>
<keyword evidence="5 8" id="KW-0472">Membrane</keyword>
<reference evidence="9 10" key="1">
    <citation type="journal article" date="2023" name="Elife">
        <title>Identification of key yeast species and microbe-microbe interactions impacting larval growth of Drosophila in the wild.</title>
        <authorList>
            <person name="Mure A."/>
            <person name="Sugiura Y."/>
            <person name="Maeda R."/>
            <person name="Honda K."/>
            <person name="Sakurai N."/>
            <person name="Takahashi Y."/>
            <person name="Watada M."/>
            <person name="Katoh T."/>
            <person name="Gotoh A."/>
            <person name="Gotoh Y."/>
            <person name="Taniguchi I."/>
            <person name="Nakamura K."/>
            <person name="Hayashi T."/>
            <person name="Katayama T."/>
            <person name="Uemura T."/>
            <person name="Hattori Y."/>
        </authorList>
    </citation>
    <scope>NUCLEOTIDE SEQUENCE [LARGE SCALE GENOMIC DNA]</scope>
    <source>
        <strain evidence="9 10">SB-73</strain>
    </source>
</reference>
<proteinExistence type="inferred from homology"/>
<comment type="similarity">
    <text evidence="6">Belongs to the major facilitator superfamily. Allantoate permease family.</text>
</comment>
<dbReference type="Gene3D" id="1.20.1250.20">
    <property type="entry name" value="MFS general substrate transporter like domains"/>
    <property type="match status" value="1"/>
</dbReference>
<evidence type="ECO:0000256" key="5">
    <source>
        <dbReference type="ARBA" id="ARBA00023136"/>
    </source>
</evidence>
<feature type="transmembrane region" description="Helical" evidence="8">
    <location>
        <begin position="453"/>
        <end position="475"/>
    </location>
</feature>
<comment type="caution">
    <text evidence="9">The sequence shown here is derived from an EMBL/GenBank/DDBJ whole genome shotgun (WGS) entry which is preliminary data.</text>
</comment>
<evidence type="ECO:0000313" key="10">
    <source>
        <dbReference type="Proteomes" id="UP001362899"/>
    </source>
</evidence>
<evidence type="ECO:0000256" key="8">
    <source>
        <dbReference type="SAM" id="Phobius"/>
    </source>
</evidence>
<dbReference type="InterPro" id="IPR036259">
    <property type="entry name" value="MFS_trans_sf"/>
</dbReference>
<name>A0AAV5RMK9_STABA</name>
<evidence type="ECO:0000313" key="9">
    <source>
        <dbReference type="EMBL" id="GMM52356.1"/>
    </source>
</evidence>
<organism evidence="9 10">
    <name type="scientific">Starmerella bacillaris</name>
    <name type="common">Yeast</name>
    <name type="synonym">Candida zemplinina</name>
    <dbReference type="NCBI Taxonomy" id="1247836"/>
    <lineage>
        <taxon>Eukaryota</taxon>
        <taxon>Fungi</taxon>
        <taxon>Dikarya</taxon>
        <taxon>Ascomycota</taxon>
        <taxon>Saccharomycotina</taxon>
        <taxon>Dipodascomycetes</taxon>
        <taxon>Dipodascales</taxon>
        <taxon>Trichomonascaceae</taxon>
        <taxon>Starmerella</taxon>
    </lineage>
</organism>
<feature type="transmembrane region" description="Helical" evidence="8">
    <location>
        <begin position="323"/>
        <end position="343"/>
    </location>
</feature>
<dbReference type="Pfam" id="PF07690">
    <property type="entry name" value="MFS_1"/>
    <property type="match status" value="1"/>
</dbReference>
<feature type="transmembrane region" description="Helical" evidence="8">
    <location>
        <begin position="256"/>
        <end position="278"/>
    </location>
</feature>
<evidence type="ECO:0000256" key="4">
    <source>
        <dbReference type="ARBA" id="ARBA00022989"/>
    </source>
</evidence>
<dbReference type="AlphaFoldDB" id="A0AAV5RMK9"/>
<comment type="subcellular location">
    <subcellularLocation>
        <location evidence="1">Membrane</location>
        <topology evidence="1">Multi-pass membrane protein</topology>
    </subcellularLocation>
</comment>
<keyword evidence="3 8" id="KW-0812">Transmembrane</keyword>
<dbReference type="PANTHER" id="PTHR43791">
    <property type="entry name" value="PERMEASE-RELATED"/>
    <property type="match status" value="1"/>
</dbReference>
<evidence type="ECO:0000256" key="3">
    <source>
        <dbReference type="ARBA" id="ARBA00022692"/>
    </source>
</evidence>
<dbReference type="InterPro" id="IPR011701">
    <property type="entry name" value="MFS"/>
</dbReference>
<evidence type="ECO:0000256" key="7">
    <source>
        <dbReference type="SAM" id="MobiDB-lite"/>
    </source>
</evidence>
<protein>
    <submittedName>
        <fullName evidence="9">Vht1 protein</fullName>
    </submittedName>
</protein>
<feature type="transmembrane region" description="Helical" evidence="8">
    <location>
        <begin position="138"/>
        <end position="155"/>
    </location>
</feature>
<dbReference type="GO" id="GO:0016020">
    <property type="term" value="C:membrane"/>
    <property type="evidence" value="ECO:0007669"/>
    <property type="project" value="UniProtKB-SubCell"/>
</dbReference>
<gene>
    <name evidence="9" type="ORF">DASB73_033190</name>
</gene>
<feature type="region of interest" description="Disordered" evidence="7">
    <location>
        <begin position="1"/>
        <end position="34"/>
    </location>
</feature>
<sequence>MVSFNFRSKSKKEEEQVTDPYTVDESTNSDSAHSYDAENNVIDDEFERQRALEVVNKADEVRAKHWYTGFVRLFIWYPSSLPRYEKLFLFKLDICLLLYVCASYFTKALDKSNITKAYNANMDVEIGFTGNNLAYAKSLYSAGYIVSMALGTMFVTRPKARYMLPLLETIWGVLTFCQAACNTPSQILALRFLVGLAEGPIFPSVVYTIGSWYKRDEVYRRVMAFSVSSSLGGIFSGFLQSAAYSNLSGKGGLSGWKWGFIIDGIFTVPIALIGFFMYPGSLDQAKNVRWLTKDEMKLARRRMVESGVKPAGKIKWSLIKRVFLGWRVHYFTAFWVLLNVVALPDGTGFDLWLKARSDIYTVSNRENYPSIQSAIGIVAQFVLAGLSDTFSPYIFLTFVQVMFVISYSSLVYWKLPIGYRWFCFMIISLDSTDQAIISGQINRSLRRNAEERAFVIGFSDAVSQAMSIWTNIVFFPTVQAPEFRNGYIASLTGALLMLFLPIGNYFGERYDNKKYALEDLKNAENASVSSEEIIESGTEKAPYELNQEIVTDSASE</sequence>
<keyword evidence="10" id="KW-1185">Reference proteome</keyword>
<keyword evidence="2" id="KW-0813">Transport</keyword>
<evidence type="ECO:0000256" key="6">
    <source>
        <dbReference type="ARBA" id="ARBA00037968"/>
    </source>
</evidence>
<dbReference type="PANTHER" id="PTHR43791:SF39">
    <property type="entry name" value="TRANSPORTER LIZ1_SEO1, PUTATIVE (AFU_ORTHOLOGUE AFUA_3G00980)-RELATED"/>
    <property type="match status" value="1"/>
</dbReference>
<dbReference type="Proteomes" id="UP001362899">
    <property type="component" value="Unassembled WGS sequence"/>
</dbReference>
<evidence type="ECO:0000256" key="2">
    <source>
        <dbReference type="ARBA" id="ARBA00022448"/>
    </source>
</evidence>
<feature type="transmembrane region" description="Helical" evidence="8">
    <location>
        <begin position="393"/>
        <end position="413"/>
    </location>
</feature>
<feature type="transmembrane region" description="Helical" evidence="8">
    <location>
        <begin position="487"/>
        <end position="507"/>
    </location>
</feature>
<dbReference type="EMBL" id="BTGC01000008">
    <property type="protein sequence ID" value="GMM52356.1"/>
    <property type="molecule type" value="Genomic_DNA"/>
</dbReference>
<evidence type="ECO:0000256" key="1">
    <source>
        <dbReference type="ARBA" id="ARBA00004141"/>
    </source>
</evidence>
<dbReference type="SUPFAM" id="SSF103473">
    <property type="entry name" value="MFS general substrate transporter"/>
    <property type="match status" value="1"/>
</dbReference>
<feature type="transmembrane region" description="Helical" evidence="8">
    <location>
        <begin position="187"/>
        <end position="210"/>
    </location>
</feature>
<dbReference type="GO" id="GO:0022857">
    <property type="term" value="F:transmembrane transporter activity"/>
    <property type="evidence" value="ECO:0007669"/>
    <property type="project" value="InterPro"/>
</dbReference>
<keyword evidence="4 8" id="KW-1133">Transmembrane helix</keyword>
<accession>A0AAV5RMK9</accession>